<feature type="transmembrane region" description="Helical" evidence="1">
    <location>
        <begin position="27"/>
        <end position="49"/>
    </location>
</feature>
<dbReference type="Proteomes" id="UP000545507">
    <property type="component" value="Unassembled WGS sequence"/>
</dbReference>
<comment type="caution">
    <text evidence="2">The sequence shown here is derived from an EMBL/GenBank/DDBJ whole genome shotgun (WGS) entry which is preliminary data.</text>
</comment>
<sequence>MIDLAEVHSAGVAAFSYEGVKDARQRAAALLVVLLGGGAGLGGLGLTQWAISKPVALAALLSAVYWFCIAAYLAWEALRSATVRSWHTQGLVEMLPKWDVYARELTDEGTPTNGLNELRMSTVRNMETAADEYRKASTAAMSAIDNSYLLMSLTPLVSFAAVILV</sequence>
<feature type="transmembrane region" description="Helical" evidence="1">
    <location>
        <begin position="55"/>
        <end position="75"/>
    </location>
</feature>
<accession>A0A7Y8KVU7</accession>
<organism evidence="2 3">
    <name type="scientific">Hydrogenophaga aromaticivorans</name>
    <dbReference type="NCBI Taxonomy" id="2610898"/>
    <lineage>
        <taxon>Bacteria</taxon>
        <taxon>Pseudomonadati</taxon>
        <taxon>Pseudomonadota</taxon>
        <taxon>Betaproteobacteria</taxon>
        <taxon>Burkholderiales</taxon>
        <taxon>Comamonadaceae</taxon>
        <taxon>Hydrogenophaga</taxon>
    </lineage>
</organism>
<keyword evidence="1" id="KW-0472">Membrane</keyword>
<evidence type="ECO:0000313" key="2">
    <source>
        <dbReference type="EMBL" id="NWF44444.1"/>
    </source>
</evidence>
<dbReference type="RefSeq" id="WP_177133629.1">
    <property type="nucleotide sequence ID" value="NZ_VYGV01000005.1"/>
</dbReference>
<keyword evidence="3" id="KW-1185">Reference proteome</keyword>
<evidence type="ECO:0000313" key="3">
    <source>
        <dbReference type="Proteomes" id="UP000545507"/>
    </source>
</evidence>
<protein>
    <submittedName>
        <fullName evidence="2">Uncharacterized protein</fullName>
    </submittedName>
</protein>
<dbReference type="AlphaFoldDB" id="A0A7Y8KVU7"/>
<proteinExistence type="predicted"/>
<feature type="transmembrane region" description="Helical" evidence="1">
    <location>
        <begin position="147"/>
        <end position="164"/>
    </location>
</feature>
<keyword evidence="1" id="KW-0812">Transmembrane</keyword>
<evidence type="ECO:0000256" key="1">
    <source>
        <dbReference type="SAM" id="Phobius"/>
    </source>
</evidence>
<keyword evidence="1" id="KW-1133">Transmembrane helix</keyword>
<dbReference type="EMBL" id="VYGV01000005">
    <property type="protein sequence ID" value="NWF44444.1"/>
    <property type="molecule type" value="Genomic_DNA"/>
</dbReference>
<name>A0A7Y8KVU7_9BURK</name>
<reference evidence="2 3" key="1">
    <citation type="submission" date="2019-09" db="EMBL/GenBank/DDBJ databases">
        <title>Hydrogenophaga aromatica sp. nov., isolated from a para-xylene-degrading enrichment culture.</title>
        <authorList>
            <person name="Tancsics A."/>
            <person name="Banerjee S."/>
        </authorList>
    </citation>
    <scope>NUCLEOTIDE SEQUENCE [LARGE SCALE GENOMIC DNA]</scope>
    <source>
        <strain evidence="2 3">D2P1</strain>
    </source>
</reference>
<gene>
    <name evidence="2" type="ORF">F3K02_04135</name>
</gene>